<dbReference type="AlphaFoldDB" id="A0AA49GCM3"/>
<evidence type="ECO:0000313" key="3">
    <source>
        <dbReference type="Proteomes" id="UP001230496"/>
    </source>
</evidence>
<evidence type="ECO:0000256" key="1">
    <source>
        <dbReference type="SAM" id="Phobius"/>
    </source>
</evidence>
<sequence>MKKIWQNPFFKITLSTLAGMLIGYFFNNISLFTGIGFALGLSYFYIAKSDG</sequence>
<dbReference type="RefSeq" id="WP_308350131.1">
    <property type="nucleotide sequence ID" value="NZ_CP129971.1"/>
</dbReference>
<evidence type="ECO:0000313" key="2">
    <source>
        <dbReference type="EMBL" id="WKK76810.1"/>
    </source>
</evidence>
<feature type="transmembrane region" description="Helical" evidence="1">
    <location>
        <begin position="21"/>
        <end position="46"/>
    </location>
</feature>
<proteinExistence type="predicted"/>
<name>A0AA49GCM3_9BACT</name>
<gene>
    <name evidence="2" type="ORF">QYS49_05945</name>
</gene>
<organism evidence="2 3">
    <name type="scientific">Marivirga salinarum</name>
    <dbReference type="NCBI Taxonomy" id="3059078"/>
    <lineage>
        <taxon>Bacteria</taxon>
        <taxon>Pseudomonadati</taxon>
        <taxon>Bacteroidota</taxon>
        <taxon>Cytophagia</taxon>
        <taxon>Cytophagales</taxon>
        <taxon>Marivirgaceae</taxon>
        <taxon>Marivirga</taxon>
    </lineage>
</organism>
<keyword evidence="1" id="KW-0812">Transmembrane</keyword>
<accession>A0AA49GCM3</accession>
<protein>
    <submittedName>
        <fullName evidence="2">Uncharacterized protein</fullName>
    </submittedName>
</protein>
<keyword evidence="3" id="KW-1185">Reference proteome</keyword>
<dbReference type="KEGG" id="msaa:QYS49_05945"/>
<keyword evidence="1" id="KW-1133">Transmembrane helix</keyword>
<dbReference type="Proteomes" id="UP001230496">
    <property type="component" value="Chromosome"/>
</dbReference>
<dbReference type="EMBL" id="CP129971">
    <property type="protein sequence ID" value="WKK76810.1"/>
    <property type="molecule type" value="Genomic_DNA"/>
</dbReference>
<reference evidence="2 3" key="1">
    <citation type="submission" date="2023-08" db="EMBL/GenBank/DDBJ databases">
        <title>Comparative genomics and taxonomic characterization of three novel marine species of genus Marivirga.</title>
        <authorList>
            <person name="Muhammad N."/>
            <person name="Kim S.-G."/>
        </authorList>
    </citation>
    <scope>NUCLEOTIDE SEQUENCE [LARGE SCALE GENOMIC DNA]</scope>
    <source>
        <strain evidence="2 3">BDSF4-3</strain>
    </source>
</reference>
<keyword evidence="1" id="KW-0472">Membrane</keyword>